<accession>A0A813FL84</accession>
<keyword evidence="2" id="KW-0812">Transmembrane</keyword>
<feature type="signal peptide" evidence="3">
    <location>
        <begin position="1"/>
        <end position="16"/>
    </location>
</feature>
<gene>
    <name evidence="4" type="ORF">PGLA1383_LOCUS32223</name>
</gene>
<protein>
    <submittedName>
        <fullName evidence="4">Uncharacterized protein</fullName>
    </submittedName>
</protein>
<reference evidence="4" key="1">
    <citation type="submission" date="2021-02" db="EMBL/GenBank/DDBJ databases">
        <authorList>
            <person name="Dougan E. K."/>
            <person name="Rhodes N."/>
            <person name="Thang M."/>
            <person name="Chan C."/>
        </authorList>
    </citation>
    <scope>NUCLEOTIDE SEQUENCE</scope>
</reference>
<sequence>MFVWYALALVVLLSSGGRWRPRLRSGRLGHHAPWWSDAVSAALGRDRRLSLADQAEVAKQAYQDYRRAVQLARRIHFEAGPTRSSAGKVAHEVVAARADRAGGTVRASLAVVDPATGALVQGDAALSAWGAFWHQHFAGCLPAVAGQPPVAEPAVDDAGGGGADSDGDSSVSSAGDRLLRAEEALSYPEVAPGRAQEAPVAAAHFTSLDAWLGVDTAAAQADGEFRRQVETDVAAWSAAARASRREGSDCLFLHDDLVAAQARLRVWSGQGPDVVPNAALKAKAAGWMAALLALFNLFLALAVTPGQWRRALVAGLMKRRPGAQSKSTF</sequence>
<keyword evidence="5" id="KW-1185">Reference proteome</keyword>
<organism evidence="4 5">
    <name type="scientific">Polarella glacialis</name>
    <name type="common">Dinoflagellate</name>
    <dbReference type="NCBI Taxonomy" id="89957"/>
    <lineage>
        <taxon>Eukaryota</taxon>
        <taxon>Sar</taxon>
        <taxon>Alveolata</taxon>
        <taxon>Dinophyceae</taxon>
        <taxon>Suessiales</taxon>
        <taxon>Suessiaceae</taxon>
        <taxon>Polarella</taxon>
    </lineage>
</organism>
<evidence type="ECO:0000313" key="5">
    <source>
        <dbReference type="Proteomes" id="UP000654075"/>
    </source>
</evidence>
<evidence type="ECO:0000256" key="1">
    <source>
        <dbReference type="SAM" id="MobiDB-lite"/>
    </source>
</evidence>
<dbReference type="EMBL" id="CAJNNV010025439">
    <property type="protein sequence ID" value="CAE8614500.1"/>
    <property type="molecule type" value="Genomic_DNA"/>
</dbReference>
<feature type="transmembrane region" description="Helical" evidence="2">
    <location>
        <begin position="284"/>
        <end position="303"/>
    </location>
</feature>
<comment type="caution">
    <text evidence="4">The sequence shown here is derived from an EMBL/GenBank/DDBJ whole genome shotgun (WGS) entry which is preliminary data.</text>
</comment>
<proteinExistence type="predicted"/>
<keyword evidence="2" id="KW-1133">Transmembrane helix</keyword>
<keyword evidence="2" id="KW-0472">Membrane</keyword>
<feature type="region of interest" description="Disordered" evidence="1">
    <location>
        <begin position="151"/>
        <end position="174"/>
    </location>
</feature>
<evidence type="ECO:0000256" key="3">
    <source>
        <dbReference type="SAM" id="SignalP"/>
    </source>
</evidence>
<keyword evidence="3" id="KW-0732">Signal</keyword>
<dbReference type="Proteomes" id="UP000654075">
    <property type="component" value="Unassembled WGS sequence"/>
</dbReference>
<evidence type="ECO:0000256" key="2">
    <source>
        <dbReference type="SAM" id="Phobius"/>
    </source>
</evidence>
<evidence type="ECO:0000313" key="4">
    <source>
        <dbReference type="EMBL" id="CAE8614500.1"/>
    </source>
</evidence>
<dbReference type="AlphaFoldDB" id="A0A813FL84"/>
<name>A0A813FL84_POLGL</name>
<feature type="chain" id="PRO_5032619081" evidence="3">
    <location>
        <begin position="17"/>
        <end position="329"/>
    </location>
</feature>